<evidence type="ECO:0000313" key="2">
    <source>
        <dbReference type="Proteomes" id="UP000184363"/>
    </source>
</evidence>
<dbReference type="Proteomes" id="UP000184363">
    <property type="component" value="Unassembled WGS sequence"/>
</dbReference>
<dbReference type="EMBL" id="FRAP01000014">
    <property type="protein sequence ID" value="SHK89869.1"/>
    <property type="molecule type" value="Genomic_DNA"/>
</dbReference>
<gene>
    <name evidence="1" type="ORF">SAMN05443637_11418</name>
</gene>
<dbReference type="STRING" id="1848.SAMN05443637_11418"/>
<dbReference type="OrthoDB" id="3427309at2"/>
<organism evidence="1 2">
    <name type="scientific">Pseudonocardia thermophila</name>
    <dbReference type="NCBI Taxonomy" id="1848"/>
    <lineage>
        <taxon>Bacteria</taxon>
        <taxon>Bacillati</taxon>
        <taxon>Actinomycetota</taxon>
        <taxon>Actinomycetes</taxon>
        <taxon>Pseudonocardiales</taxon>
        <taxon>Pseudonocardiaceae</taxon>
        <taxon>Pseudonocardia</taxon>
    </lineage>
</organism>
<proteinExistence type="predicted"/>
<sequence>MIGGRVLDATALAAFATGRPVYMRALVWAAVEANIVLAVPSAALGRAWALVGPEHHAALRVLLDLPNTVIDELSPATAHESGLLLAAAGQDDIAVGQVAASARRRGWPAVTGDPGALRKIDTTVAIEELP</sequence>
<keyword evidence="2" id="KW-1185">Reference proteome</keyword>
<dbReference type="RefSeq" id="WP_073458306.1">
    <property type="nucleotide sequence ID" value="NZ_CALGVN010000014.1"/>
</dbReference>
<evidence type="ECO:0000313" key="1">
    <source>
        <dbReference type="EMBL" id="SHK89869.1"/>
    </source>
</evidence>
<reference evidence="1 2" key="1">
    <citation type="submission" date="2016-11" db="EMBL/GenBank/DDBJ databases">
        <authorList>
            <person name="Jaros S."/>
            <person name="Januszkiewicz K."/>
            <person name="Wedrychowicz H."/>
        </authorList>
    </citation>
    <scope>NUCLEOTIDE SEQUENCE [LARGE SCALE GENOMIC DNA]</scope>
    <source>
        <strain evidence="1 2">DSM 43832</strain>
    </source>
</reference>
<evidence type="ECO:0008006" key="3">
    <source>
        <dbReference type="Google" id="ProtNLM"/>
    </source>
</evidence>
<accession>A0A1M6W8A7</accession>
<dbReference type="AlphaFoldDB" id="A0A1M6W8A7"/>
<protein>
    <recommendedName>
        <fullName evidence="3">PIN domain nuclease, a component of toxin-antitoxin system (PIN domain)</fullName>
    </recommendedName>
</protein>
<name>A0A1M6W8A7_PSETH</name>